<gene>
    <name evidence="2" type="ORF">CN475_23245</name>
</gene>
<feature type="transmembrane region" description="Helical" evidence="1">
    <location>
        <begin position="356"/>
        <end position="378"/>
    </location>
</feature>
<feature type="transmembrane region" description="Helical" evidence="1">
    <location>
        <begin position="130"/>
        <end position="151"/>
    </location>
</feature>
<feature type="transmembrane region" description="Helical" evidence="1">
    <location>
        <begin position="85"/>
        <end position="104"/>
    </location>
</feature>
<proteinExistence type="predicted"/>
<feature type="transmembrane region" description="Helical" evidence="1">
    <location>
        <begin position="293"/>
        <end position="309"/>
    </location>
</feature>
<feature type="transmembrane region" description="Helical" evidence="1">
    <location>
        <begin position="200"/>
        <end position="219"/>
    </location>
</feature>
<evidence type="ECO:0000313" key="3">
    <source>
        <dbReference type="Proteomes" id="UP000219869"/>
    </source>
</evidence>
<dbReference type="EMBL" id="NTXW01000044">
    <property type="protein sequence ID" value="PEQ83447.1"/>
    <property type="molecule type" value="Genomic_DNA"/>
</dbReference>
<dbReference type="AlphaFoldDB" id="A0A9X6UJR0"/>
<keyword evidence="1" id="KW-1133">Transmembrane helix</keyword>
<evidence type="ECO:0000256" key="1">
    <source>
        <dbReference type="SAM" id="Phobius"/>
    </source>
</evidence>
<accession>A0A9X6UJR0</accession>
<dbReference type="Proteomes" id="UP000219869">
    <property type="component" value="Unassembled WGS sequence"/>
</dbReference>
<feature type="transmembrane region" description="Helical" evidence="1">
    <location>
        <begin position="408"/>
        <end position="427"/>
    </location>
</feature>
<feature type="transmembrane region" description="Helical" evidence="1">
    <location>
        <begin position="315"/>
        <end position="335"/>
    </location>
</feature>
<evidence type="ECO:0000313" key="2">
    <source>
        <dbReference type="EMBL" id="PEQ83447.1"/>
    </source>
</evidence>
<feature type="transmembrane region" description="Helical" evidence="1">
    <location>
        <begin position="433"/>
        <end position="449"/>
    </location>
</feature>
<feature type="transmembrane region" description="Helical" evidence="1">
    <location>
        <begin position="35"/>
        <end position="54"/>
    </location>
</feature>
<name>A0A9X6UJR0_BACCE</name>
<sequence length="457" mass="51379">MKNSLKFSNILIILKFFYNDTFHGLFNRPFFKSKFNRYGLLIFVTFIYLSYFYLNMVELRILSDGISSSSASQIMSASKITLSSYFNVVIILGVFLFILVNSTVKLNKSSLFFAKTLPFSEREISISQKIFKLSVTLCIFELVIIIAAPILKLIHMSIFTAMLVLLTLHTVFIASFLVIESVYSFVLERFTGSKKLLINFLLDLMFMTISTIHLLVTRFKIDFWVSLQQITILQITLMVLTISSFIGILAYFINNRYLAKDSTYVEANYFKGIPVIKVGLATTMPAILRSKNFLYFSGLIIIVSIVSIVKNDMSSTLQVLVFLFPIIGFVAISYADATLSIRKLFDLYGIKPIDELLSLLGISIILMLPTLIVGIMAVKSINPYIYGINIFFVATIAGFLFPKSQSSINETISALLTIVIVIILSALISIDGALYPALLVLLSALFIILKKEYGDSK</sequence>
<keyword evidence="1" id="KW-0472">Membrane</keyword>
<feature type="transmembrane region" description="Helical" evidence="1">
    <location>
        <begin position="384"/>
        <end position="401"/>
    </location>
</feature>
<dbReference type="RefSeq" id="WP_098324103.1">
    <property type="nucleotide sequence ID" value="NZ_NTXW01000044.1"/>
</dbReference>
<feature type="transmembrane region" description="Helical" evidence="1">
    <location>
        <begin position="157"/>
        <end position="179"/>
    </location>
</feature>
<reference evidence="2 3" key="1">
    <citation type="submission" date="2017-09" db="EMBL/GenBank/DDBJ databases">
        <title>Large-scale bioinformatics analysis of Bacillus genomes uncovers conserved roles of natural products in bacterial physiology.</title>
        <authorList>
            <consortium name="Agbiome Team Llc"/>
            <person name="Bleich R.M."/>
            <person name="Kirk G.J."/>
            <person name="Santa Maria K.C."/>
            <person name="Allen S.E."/>
            <person name="Farag S."/>
            <person name="Shank E.A."/>
            <person name="Bowers A."/>
        </authorList>
    </citation>
    <scope>NUCLEOTIDE SEQUENCE [LARGE SCALE GENOMIC DNA]</scope>
    <source>
        <strain evidence="2 3">AFS006334</strain>
    </source>
</reference>
<protein>
    <submittedName>
        <fullName evidence="2">Uncharacterized protein</fullName>
    </submittedName>
</protein>
<comment type="caution">
    <text evidence="2">The sequence shown here is derived from an EMBL/GenBank/DDBJ whole genome shotgun (WGS) entry which is preliminary data.</text>
</comment>
<organism evidence="2 3">
    <name type="scientific">Bacillus cereus</name>
    <dbReference type="NCBI Taxonomy" id="1396"/>
    <lineage>
        <taxon>Bacteria</taxon>
        <taxon>Bacillati</taxon>
        <taxon>Bacillota</taxon>
        <taxon>Bacilli</taxon>
        <taxon>Bacillales</taxon>
        <taxon>Bacillaceae</taxon>
        <taxon>Bacillus</taxon>
        <taxon>Bacillus cereus group</taxon>
    </lineage>
</organism>
<feature type="transmembrane region" description="Helical" evidence="1">
    <location>
        <begin position="231"/>
        <end position="253"/>
    </location>
</feature>
<keyword evidence="1" id="KW-0812">Transmembrane</keyword>